<proteinExistence type="predicted"/>
<dbReference type="EMBL" id="VTPC01002340">
    <property type="protein sequence ID" value="KAF2900211.1"/>
    <property type="molecule type" value="Genomic_DNA"/>
</dbReference>
<name>A0A8K0GI71_IGNLU</name>
<comment type="caution">
    <text evidence="1">The sequence shown here is derived from an EMBL/GenBank/DDBJ whole genome shotgun (WGS) entry which is preliminary data.</text>
</comment>
<dbReference type="Proteomes" id="UP000801492">
    <property type="component" value="Unassembled WGS sequence"/>
</dbReference>
<dbReference type="AlphaFoldDB" id="A0A8K0GI71"/>
<evidence type="ECO:0000313" key="1">
    <source>
        <dbReference type="EMBL" id="KAF2900211.1"/>
    </source>
</evidence>
<organism evidence="1 2">
    <name type="scientific">Ignelater luminosus</name>
    <name type="common">Cucubano</name>
    <name type="synonym">Pyrophorus luminosus</name>
    <dbReference type="NCBI Taxonomy" id="2038154"/>
    <lineage>
        <taxon>Eukaryota</taxon>
        <taxon>Metazoa</taxon>
        <taxon>Ecdysozoa</taxon>
        <taxon>Arthropoda</taxon>
        <taxon>Hexapoda</taxon>
        <taxon>Insecta</taxon>
        <taxon>Pterygota</taxon>
        <taxon>Neoptera</taxon>
        <taxon>Endopterygota</taxon>
        <taxon>Coleoptera</taxon>
        <taxon>Polyphaga</taxon>
        <taxon>Elateriformia</taxon>
        <taxon>Elateroidea</taxon>
        <taxon>Elateridae</taxon>
        <taxon>Agrypninae</taxon>
        <taxon>Pyrophorini</taxon>
        <taxon>Ignelater</taxon>
    </lineage>
</organism>
<protein>
    <submittedName>
        <fullName evidence="1">Uncharacterized protein</fullName>
    </submittedName>
</protein>
<gene>
    <name evidence="1" type="ORF">ILUMI_05977</name>
</gene>
<reference evidence="1" key="1">
    <citation type="submission" date="2019-08" db="EMBL/GenBank/DDBJ databases">
        <title>The genome of the North American firefly Photinus pyralis.</title>
        <authorList>
            <consortium name="Photinus pyralis genome working group"/>
            <person name="Fallon T.R."/>
            <person name="Sander Lower S.E."/>
            <person name="Weng J.-K."/>
        </authorList>
    </citation>
    <scope>NUCLEOTIDE SEQUENCE</scope>
    <source>
        <strain evidence="1">TRF0915ILg1</strain>
        <tissue evidence="1">Whole body</tissue>
    </source>
</reference>
<accession>A0A8K0GI71</accession>
<sequence>MKYYPRVPHKENGASVRFTNLFRKRIEEICSFASRMLDFVIRIAKLFRDPTILPALYYGFVRSRLGHACVLESLLKRRAKCRAEFLAKLVNNKIDSPELFLSSMRDLPVRSKLLQREPTPNSASHLPYD</sequence>
<keyword evidence="2" id="KW-1185">Reference proteome</keyword>
<evidence type="ECO:0000313" key="2">
    <source>
        <dbReference type="Proteomes" id="UP000801492"/>
    </source>
</evidence>
<dbReference type="OrthoDB" id="426210at2759"/>